<dbReference type="InterPro" id="IPR013785">
    <property type="entry name" value="Aldolase_TIM"/>
</dbReference>
<dbReference type="CDD" id="cd04725">
    <property type="entry name" value="OMP_decarboxylase_like"/>
    <property type="match status" value="1"/>
</dbReference>
<feature type="active site" description="Proton donor" evidence="6">
    <location>
        <position position="73"/>
    </location>
</feature>
<name>A0A328CA38_9DELT</name>
<keyword evidence="4 6" id="KW-0665">Pyrimidine biosynthesis</keyword>
<dbReference type="HAMAP" id="MF_01200_B">
    <property type="entry name" value="OMPdecase_type1_B"/>
    <property type="match status" value="1"/>
</dbReference>
<keyword evidence="11" id="KW-1185">Reference proteome</keyword>
<feature type="active site" description="For OMPdecase activity" evidence="7">
    <location>
        <position position="76"/>
    </location>
</feature>
<reference evidence="10 11" key="1">
    <citation type="submission" date="2018-05" db="EMBL/GenBank/DDBJ databases">
        <title>Lujinxingia marina gen. nov. sp. nov., a new facultative anaerobic member of the class Deltaproteobacteria, and proposal of Lujinxingaceae fam. nov.</title>
        <authorList>
            <person name="Li C.-M."/>
        </authorList>
    </citation>
    <scope>NUCLEOTIDE SEQUENCE [LARGE SCALE GENOMIC DNA]</scope>
    <source>
        <strain evidence="10 11">B210</strain>
    </source>
</reference>
<dbReference type="SMART" id="SM00934">
    <property type="entry name" value="OMPdecase"/>
    <property type="match status" value="1"/>
</dbReference>
<dbReference type="Gene3D" id="3.20.20.70">
    <property type="entry name" value="Aldolase class I"/>
    <property type="match status" value="1"/>
</dbReference>
<dbReference type="PANTHER" id="PTHR32119">
    <property type="entry name" value="OROTIDINE 5'-PHOSPHATE DECARBOXYLASE"/>
    <property type="match status" value="1"/>
</dbReference>
<accession>A0A328CA38</accession>
<dbReference type="UniPathway" id="UPA00070">
    <property type="reaction ID" value="UER00120"/>
</dbReference>
<comment type="pathway">
    <text evidence="2 6">Pyrimidine metabolism; UMP biosynthesis via de novo pathway; UMP from orotate: step 2/2.</text>
</comment>
<dbReference type="GO" id="GO:0044205">
    <property type="term" value="P:'de novo' UMP biosynthetic process"/>
    <property type="evidence" value="ECO:0007669"/>
    <property type="project" value="UniProtKB-UniRule"/>
</dbReference>
<feature type="binding site" evidence="6 8">
    <location>
        <position position="133"/>
    </location>
    <ligand>
        <name>substrate</name>
    </ligand>
</feature>
<dbReference type="NCBIfam" id="NF001273">
    <property type="entry name" value="PRK00230.1"/>
    <property type="match status" value="1"/>
</dbReference>
<evidence type="ECO:0000259" key="9">
    <source>
        <dbReference type="SMART" id="SM00934"/>
    </source>
</evidence>
<comment type="function">
    <text evidence="1 6">Catalyzes the decarboxylation of orotidine 5'-monophosphate (OMP) to uridine 5'-monophosphate (UMP).</text>
</comment>
<comment type="caution">
    <text evidence="10">The sequence shown here is derived from an EMBL/GenBank/DDBJ whole genome shotgun (WGS) entry which is preliminary data.</text>
</comment>
<dbReference type="Pfam" id="PF00215">
    <property type="entry name" value="OMPdecase"/>
    <property type="match status" value="1"/>
</dbReference>
<proteinExistence type="inferred from homology"/>
<dbReference type="OrthoDB" id="9806203at2"/>
<dbReference type="NCBIfam" id="TIGR01740">
    <property type="entry name" value="pyrF"/>
    <property type="match status" value="1"/>
</dbReference>
<dbReference type="InterPro" id="IPR014732">
    <property type="entry name" value="OMPdecase"/>
</dbReference>
<organism evidence="10 11">
    <name type="scientific">Lujinxingia litoralis</name>
    <dbReference type="NCBI Taxonomy" id="2211119"/>
    <lineage>
        <taxon>Bacteria</taxon>
        <taxon>Deltaproteobacteria</taxon>
        <taxon>Bradymonadales</taxon>
        <taxon>Lujinxingiaceae</taxon>
        <taxon>Lujinxingia</taxon>
    </lineage>
</organism>
<feature type="domain" description="Orotidine 5'-phosphate decarboxylase" evidence="9">
    <location>
        <begin position="16"/>
        <end position="241"/>
    </location>
</feature>
<keyword evidence="5 6" id="KW-0456">Lyase</keyword>
<dbReference type="SUPFAM" id="SSF51366">
    <property type="entry name" value="Ribulose-phoshate binding barrel"/>
    <property type="match status" value="1"/>
</dbReference>
<feature type="binding site" evidence="6 8">
    <location>
        <position position="22"/>
    </location>
    <ligand>
        <name>substrate</name>
    </ligand>
</feature>
<evidence type="ECO:0000313" key="10">
    <source>
        <dbReference type="EMBL" id="RAL23854.1"/>
    </source>
</evidence>
<comment type="similarity">
    <text evidence="6">Belongs to the OMP decarboxylase family. Type 1 subfamily.</text>
</comment>
<dbReference type="RefSeq" id="WP_111729112.1">
    <property type="nucleotide sequence ID" value="NZ_QHKO01000002.1"/>
</dbReference>
<evidence type="ECO:0000313" key="11">
    <source>
        <dbReference type="Proteomes" id="UP000249169"/>
    </source>
</evidence>
<dbReference type="GO" id="GO:0004590">
    <property type="term" value="F:orotidine-5'-phosphate decarboxylase activity"/>
    <property type="evidence" value="ECO:0007669"/>
    <property type="project" value="UniProtKB-UniRule"/>
</dbReference>
<feature type="binding site" evidence="6 8">
    <location>
        <position position="226"/>
    </location>
    <ligand>
        <name>substrate</name>
    </ligand>
</feature>
<dbReference type="GO" id="GO:0006207">
    <property type="term" value="P:'de novo' pyrimidine nucleobase biosynthetic process"/>
    <property type="evidence" value="ECO:0007669"/>
    <property type="project" value="InterPro"/>
</dbReference>
<gene>
    <name evidence="6" type="primary">pyrF</name>
    <name evidence="10" type="ORF">DL240_06790</name>
</gene>
<feature type="binding site" evidence="6">
    <location>
        <begin position="71"/>
        <end position="80"/>
    </location>
    <ligand>
        <name>substrate</name>
    </ligand>
</feature>
<comment type="subunit">
    <text evidence="6">Homodimer.</text>
</comment>
<evidence type="ECO:0000256" key="5">
    <source>
        <dbReference type="ARBA" id="ARBA00023239"/>
    </source>
</evidence>
<evidence type="ECO:0000256" key="6">
    <source>
        <dbReference type="HAMAP-Rule" id="MF_01200"/>
    </source>
</evidence>
<evidence type="ECO:0000256" key="3">
    <source>
        <dbReference type="ARBA" id="ARBA00022793"/>
    </source>
</evidence>
<feature type="binding site" evidence="6 8">
    <location>
        <position position="194"/>
    </location>
    <ligand>
        <name>substrate</name>
    </ligand>
</feature>
<keyword evidence="3 6" id="KW-0210">Decarboxylase</keyword>
<dbReference type="EC" id="4.1.1.23" evidence="6"/>
<dbReference type="Proteomes" id="UP000249169">
    <property type="component" value="Unassembled WGS sequence"/>
</dbReference>
<sequence>MNEEAGLRADELVRQRVVAALDFDTIEEAVALVDLLQDRVTRFKVGMRLFTRYGPAILDALAEREAQVFLDLKFHDIPSVVADACAAAAAHPSVFMLTVHASGGQAMMRHAARGAKRGRPDSPPLVVAVTALTSLKSRELPSFGVGMGVRDWAEKLGALALKSGVDGVVCSAHEAEGLRTEVGARPVLVTPGIRLEDVHIAGDDQARTMTPGRAMAAGSSYLVIGRPIYQSPDPIAAVDAVSASVASWLEKIR</sequence>
<evidence type="ECO:0000256" key="2">
    <source>
        <dbReference type="ARBA" id="ARBA00004861"/>
    </source>
</evidence>
<dbReference type="AlphaFoldDB" id="A0A328CA38"/>
<dbReference type="InterPro" id="IPR047596">
    <property type="entry name" value="OMPdecase_bac"/>
</dbReference>
<protein>
    <recommendedName>
        <fullName evidence="6">Orotidine 5'-phosphate decarboxylase</fullName>
        <ecNumber evidence="6">4.1.1.23</ecNumber>
    </recommendedName>
    <alternativeName>
        <fullName evidence="6">OMP decarboxylase</fullName>
        <shortName evidence="6">OMPDCase</shortName>
        <shortName evidence="6">OMPdecase</shortName>
    </alternativeName>
</protein>
<comment type="catalytic activity">
    <reaction evidence="6">
        <text>orotidine 5'-phosphate + H(+) = UMP + CO2</text>
        <dbReference type="Rhea" id="RHEA:11596"/>
        <dbReference type="ChEBI" id="CHEBI:15378"/>
        <dbReference type="ChEBI" id="CHEBI:16526"/>
        <dbReference type="ChEBI" id="CHEBI:57538"/>
        <dbReference type="ChEBI" id="CHEBI:57865"/>
        <dbReference type="EC" id="4.1.1.23"/>
    </reaction>
</comment>
<dbReference type="GO" id="GO:0005829">
    <property type="term" value="C:cytosol"/>
    <property type="evidence" value="ECO:0007669"/>
    <property type="project" value="TreeGrafter"/>
</dbReference>
<feature type="binding site" evidence="6 8">
    <location>
        <position position="205"/>
    </location>
    <ligand>
        <name>substrate</name>
    </ligand>
</feature>
<feature type="active site" description="For OMPdecase activity" evidence="7">
    <location>
        <position position="71"/>
    </location>
</feature>
<feature type="binding site" evidence="6 8">
    <location>
        <position position="225"/>
    </location>
    <ligand>
        <name>substrate</name>
    </ligand>
</feature>
<evidence type="ECO:0000256" key="4">
    <source>
        <dbReference type="ARBA" id="ARBA00022975"/>
    </source>
</evidence>
<dbReference type="InterPro" id="IPR011060">
    <property type="entry name" value="RibuloseP-bd_barrel"/>
</dbReference>
<dbReference type="InterPro" id="IPR001754">
    <property type="entry name" value="OMPdeCOase_dom"/>
</dbReference>
<feature type="active site" description="For OMPdecase activity" evidence="7">
    <location>
        <position position="73"/>
    </location>
</feature>
<evidence type="ECO:0000256" key="7">
    <source>
        <dbReference type="PIRSR" id="PIRSR614732-1"/>
    </source>
</evidence>
<evidence type="ECO:0000256" key="8">
    <source>
        <dbReference type="PIRSR" id="PIRSR614732-2"/>
    </source>
</evidence>
<evidence type="ECO:0000256" key="1">
    <source>
        <dbReference type="ARBA" id="ARBA00002356"/>
    </source>
</evidence>
<dbReference type="PANTHER" id="PTHR32119:SF2">
    <property type="entry name" value="OROTIDINE 5'-PHOSPHATE DECARBOXYLASE"/>
    <property type="match status" value="1"/>
</dbReference>
<dbReference type="EMBL" id="QHKO01000002">
    <property type="protein sequence ID" value="RAL23854.1"/>
    <property type="molecule type" value="Genomic_DNA"/>
</dbReference>
<feature type="binding site" evidence="6 8">
    <location>
        <position position="44"/>
    </location>
    <ligand>
        <name>substrate</name>
    </ligand>
</feature>